<dbReference type="PROSITE" id="PS50995">
    <property type="entry name" value="HTH_MARR_2"/>
    <property type="match status" value="1"/>
</dbReference>
<dbReference type="Gene3D" id="1.10.10.10">
    <property type="entry name" value="Winged helix-like DNA-binding domain superfamily/Winged helix DNA-binding domain"/>
    <property type="match status" value="1"/>
</dbReference>
<dbReference type="SUPFAM" id="SSF46785">
    <property type="entry name" value="Winged helix' DNA-binding domain"/>
    <property type="match status" value="1"/>
</dbReference>
<gene>
    <name evidence="2" type="ORF">FUAX_44290</name>
</gene>
<dbReference type="Proteomes" id="UP001348817">
    <property type="component" value="Plasmid pFA2"/>
</dbReference>
<dbReference type="InterPro" id="IPR011991">
    <property type="entry name" value="ArsR-like_HTH"/>
</dbReference>
<dbReference type="EMBL" id="AP025316">
    <property type="protein sequence ID" value="BDD11997.1"/>
    <property type="molecule type" value="Genomic_DNA"/>
</dbReference>
<dbReference type="InterPro" id="IPR036388">
    <property type="entry name" value="WH-like_DNA-bd_sf"/>
</dbReference>
<dbReference type="SMART" id="SM00347">
    <property type="entry name" value="HTH_MARR"/>
    <property type="match status" value="1"/>
</dbReference>
<accession>A0AAU9CVN0</accession>
<dbReference type="Pfam" id="PF12802">
    <property type="entry name" value="MarR_2"/>
    <property type="match status" value="1"/>
</dbReference>
<evidence type="ECO:0000259" key="1">
    <source>
        <dbReference type="PROSITE" id="PS50995"/>
    </source>
</evidence>
<name>A0AAU9CVN0_9BACT</name>
<keyword evidence="3" id="KW-1185">Reference proteome</keyword>
<dbReference type="GO" id="GO:0003700">
    <property type="term" value="F:DNA-binding transcription factor activity"/>
    <property type="evidence" value="ECO:0007669"/>
    <property type="project" value="InterPro"/>
</dbReference>
<evidence type="ECO:0000313" key="2">
    <source>
        <dbReference type="EMBL" id="BDD11997.1"/>
    </source>
</evidence>
<evidence type="ECO:0000313" key="3">
    <source>
        <dbReference type="Proteomes" id="UP001348817"/>
    </source>
</evidence>
<dbReference type="AlphaFoldDB" id="A0AAU9CVN0"/>
<proteinExistence type="predicted"/>
<dbReference type="CDD" id="cd00090">
    <property type="entry name" value="HTH_ARSR"/>
    <property type="match status" value="1"/>
</dbReference>
<dbReference type="KEGG" id="fax:FUAX_44290"/>
<geneLocation type="plasmid" evidence="2 3">
    <name>pFA2</name>
</geneLocation>
<dbReference type="PANTHER" id="PTHR33164">
    <property type="entry name" value="TRANSCRIPTIONAL REGULATOR, MARR FAMILY"/>
    <property type="match status" value="1"/>
</dbReference>
<dbReference type="GO" id="GO:0006950">
    <property type="term" value="P:response to stress"/>
    <property type="evidence" value="ECO:0007669"/>
    <property type="project" value="TreeGrafter"/>
</dbReference>
<dbReference type="InterPro" id="IPR000835">
    <property type="entry name" value="HTH_MarR-typ"/>
</dbReference>
<dbReference type="InterPro" id="IPR039422">
    <property type="entry name" value="MarR/SlyA-like"/>
</dbReference>
<dbReference type="InterPro" id="IPR036390">
    <property type="entry name" value="WH_DNA-bd_sf"/>
</dbReference>
<protein>
    <recommendedName>
        <fullName evidence="1">HTH marR-type domain-containing protein</fullName>
    </recommendedName>
</protein>
<sequence length="171" mass="19472">MAIYSEQGELLFGTYLKRIATRFQQDVVRIYASQGIRFDLSWFPIFFLLKDGEQYAVTELAKAVDISHPALNQILKALEKEGLVVIEKDPDDLRRRLVSLNDKGLYLNRKIQPIWQGIRAHMAKMIADIPDGDKLFGILNALEEKMLADNSLFENVTKGLSQTTSTQNENV</sequence>
<organism evidence="2 3">
    <name type="scientific">Fulvitalea axinellae</name>
    <dbReference type="NCBI Taxonomy" id="1182444"/>
    <lineage>
        <taxon>Bacteria</taxon>
        <taxon>Pseudomonadati</taxon>
        <taxon>Bacteroidota</taxon>
        <taxon>Cytophagia</taxon>
        <taxon>Cytophagales</taxon>
        <taxon>Persicobacteraceae</taxon>
        <taxon>Fulvitalea</taxon>
    </lineage>
</organism>
<feature type="domain" description="HTH marR-type" evidence="1">
    <location>
        <begin position="9"/>
        <end position="144"/>
    </location>
</feature>
<reference evidence="2 3" key="1">
    <citation type="submission" date="2021-12" db="EMBL/GenBank/DDBJ databases">
        <title>Genome sequencing of bacteria with rrn-lacking chromosome and rrn-plasmid.</title>
        <authorList>
            <person name="Anda M."/>
            <person name="Iwasaki W."/>
        </authorList>
    </citation>
    <scope>NUCLEOTIDE SEQUENCE [LARGE SCALE GENOMIC DNA]</scope>
    <source>
        <strain evidence="2 3">DSM 100852</strain>
        <plasmid evidence="2 3">pFA2</plasmid>
    </source>
</reference>
<dbReference type="RefSeq" id="WP_338395149.1">
    <property type="nucleotide sequence ID" value="NZ_AP025316.1"/>
</dbReference>
<dbReference type="PANTHER" id="PTHR33164:SF43">
    <property type="entry name" value="HTH-TYPE TRANSCRIPTIONAL REPRESSOR YETL"/>
    <property type="match status" value="1"/>
</dbReference>
<keyword evidence="2" id="KW-0614">Plasmid</keyword>